<gene>
    <name evidence="1" type="ORF">ABJ99_4893</name>
</gene>
<name>A0A0N0X9Y9_PSESX</name>
<dbReference type="Pfam" id="PF16816">
    <property type="entry name" value="DotD"/>
    <property type="match status" value="1"/>
</dbReference>
<reference evidence="1 2" key="1">
    <citation type="submission" date="2015-07" db="EMBL/GenBank/DDBJ databases">
        <authorList>
            <person name="Noorani M."/>
        </authorList>
    </citation>
    <scope>NUCLEOTIDE SEQUENCE [LARGE SCALE GENOMIC DNA]</scope>
    <source>
        <strain evidence="1 2">0788_9</strain>
    </source>
</reference>
<dbReference type="AlphaFoldDB" id="A0A0N0X9Y9"/>
<dbReference type="PATRIC" id="fig|81035.3.peg.5257"/>
<protein>
    <submittedName>
        <fullName evidence="1">TraH protein</fullName>
    </submittedName>
</protein>
<comment type="caution">
    <text evidence="1">The sequence shown here is derived from an EMBL/GenBank/DDBJ whole genome shotgun (WGS) entry which is preliminary data.</text>
</comment>
<dbReference type="EMBL" id="LGLN01000043">
    <property type="protein sequence ID" value="KPC31077.1"/>
    <property type="molecule type" value="Genomic_DNA"/>
</dbReference>
<dbReference type="PROSITE" id="PS51257">
    <property type="entry name" value="PROKAR_LIPOPROTEIN"/>
    <property type="match status" value="1"/>
</dbReference>
<organism evidence="1 2">
    <name type="scientific">Pseudomonas syringae pv. cilantro</name>
    <dbReference type="NCBI Taxonomy" id="81035"/>
    <lineage>
        <taxon>Bacteria</taxon>
        <taxon>Pseudomonadati</taxon>
        <taxon>Pseudomonadota</taxon>
        <taxon>Gammaproteobacteria</taxon>
        <taxon>Pseudomonadales</taxon>
        <taxon>Pseudomonadaceae</taxon>
        <taxon>Pseudomonas</taxon>
        <taxon>Pseudomonas syringae</taxon>
    </lineage>
</organism>
<evidence type="ECO:0000313" key="1">
    <source>
        <dbReference type="EMBL" id="KPC31077.1"/>
    </source>
</evidence>
<dbReference type="InterPro" id="IPR031817">
    <property type="entry name" value="DotD"/>
</dbReference>
<dbReference type="RefSeq" id="WP_054086179.1">
    <property type="nucleotide sequence ID" value="NZ_LGLN01000043.1"/>
</dbReference>
<accession>A0A0N0X9Y9</accession>
<dbReference type="Gene3D" id="3.55.50.60">
    <property type="entry name" value="DotD protein"/>
    <property type="match status" value="1"/>
</dbReference>
<dbReference type="Proteomes" id="UP000037891">
    <property type="component" value="Unassembled WGS sequence"/>
</dbReference>
<evidence type="ECO:0000313" key="2">
    <source>
        <dbReference type="Proteomes" id="UP000037891"/>
    </source>
</evidence>
<reference evidence="1 2" key="2">
    <citation type="submission" date="2015-10" db="EMBL/GenBank/DDBJ databases">
        <title>Comparative genomics and high-throughput reverse genetic screens identify a new phytobacterial MAMP and an Arabidopsis receptor required for immune elicitation.</title>
        <authorList>
            <person name="Mott G.A."/>
            <person name="Thakur S."/>
            <person name="Wang P.W."/>
            <person name="Desveaux D."/>
            <person name="Guttman D.S."/>
        </authorList>
    </citation>
    <scope>NUCLEOTIDE SEQUENCE [LARGE SCALE GENOMIC DNA]</scope>
    <source>
        <strain evidence="1 2">0788_9</strain>
    </source>
</reference>
<proteinExistence type="predicted"/>
<dbReference type="InterPro" id="IPR038140">
    <property type="entry name" value="DotD_sf"/>
</dbReference>
<sequence length="152" mass="16798">MDLNRYPFVALLAALALTGCASKQPDVSAQALIDQQILESSQKIEAAQVDLYQAGALNSRVVIRNPNTNLDDKQLVTISWQGDAVQLLTKLAQDRGQRFEFMGLRMPLPVNINVKGMQYQAVLSMLRAQIGYRAVITEAPGKLVLQYNRPQG</sequence>